<feature type="domain" description="Flagellar hook-associated protein 2 C-terminal" evidence="7">
    <location>
        <begin position="227"/>
        <end position="443"/>
    </location>
</feature>
<keyword evidence="8" id="KW-0966">Cell projection</keyword>
<dbReference type="InterPro" id="IPR040026">
    <property type="entry name" value="FliD"/>
</dbReference>
<proteinExistence type="inferred from homology"/>
<evidence type="ECO:0000259" key="6">
    <source>
        <dbReference type="Pfam" id="PF02465"/>
    </source>
</evidence>
<dbReference type="EMBL" id="CP001145">
    <property type="protein sequence ID" value="ACI17339.1"/>
    <property type="molecule type" value="Genomic_DNA"/>
</dbReference>
<dbReference type="GO" id="GO:0009421">
    <property type="term" value="C:bacterial-type flagellum filament cap"/>
    <property type="evidence" value="ECO:0007669"/>
    <property type="project" value="InterPro"/>
</dbReference>
<keyword evidence="5" id="KW-0964">Secreted</keyword>
<dbReference type="GO" id="GO:0071973">
    <property type="term" value="P:bacterial-type flagellum-dependent cell motility"/>
    <property type="evidence" value="ECO:0007669"/>
    <property type="project" value="TreeGrafter"/>
</dbReference>
<dbReference type="eggNOG" id="COG1345">
    <property type="taxonomic scope" value="Bacteria"/>
</dbReference>
<accession>B5Y7C9</accession>
<dbReference type="HOGENOM" id="CLU_594110_0_0_9"/>
<keyword evidence="4 5" id="KW-0975">Bacterial flagellum</keyword>
<reference evidence="8 9" key="2">
    <citation type="journal article" date="2014" name="Genome Announc.">
        <title>Complete Genome Sequence of Coprothermobacter proteolyticus DSM 5265.</title>
        <authorList>
            <person name="Alexiev A."/>
            <person name="Coil D.A."/>
            <person name="Badger J.H."/>
            <person name="Enticknap J."/>
            <person name="Ward N."/>
            <person name="Robb F.T."/>
            <person name="Eisen J.A."/>
        </authorList>
    </citation>
    <scope>NUCLEOTIDE SEQUENCE [LARGE SCALE GENOMIC DNA]</scope>
    <source>
        <strain evidence="9">ATCC 35245 / DSM 5265 / OCM 4 / BT</strain>
    </source>
</reference>
<dbReference type="GO" id="GO:0005576">
    <property type="term" value="C:extracellular region"/>
    <property type="evidence" value="ECO:0007669"/>
    <property type="project" value="UniProtKB-SubCell"/>
</dbReference>
<dbReference type="OrthoDB" id="5980200at2"/>
<evidence type="ECO:0000256" key="1">
    <source>
        <dbReference type="ARBA" id="ARBA00009764"/>
    </source>
</evidence>
<dbReference type="InterPro" id="IPR003481">
    <property type="entry name" value="FliD_N"/>
</dbReference>
<dbReference type="KEGG" id="cpo:COPRO5265_0309"/>
<evidence type="ECO:0000313" key="8">
    <source>
        <dbReference type="EMBL" id="ACI17339.1"/>
    </source>
</evidence>
<comment type="subunit">
    <text evidence="2 5">Homopentamer.</text>
</comment>
<name>B5Y7C9_COPPD</name>
<dbReference type="Pfam" id="PF07195">
    <property type="entry name" value="FliD_C"/>
    <property type="match status" value="1"/>
</dbReference>
<evidence type="ECO:0000256" key="3">
    <source>
        <dbReference type="ARBA" id="ARBA00023054"/>
    </source>
</evidence>
<dbReference type="STRING" id="309798.COPRO5265_0309"/>
<keyword evidence="8" id="KW-0969">Cilium</keyword>
<dbReference type="GO" id="GO:0009424">
    <property type="term" value="C:bacterial-type flagellum hook"/>
    <property type="evidence" value="ECO:0007669"/>
    <property type="project" value="UniProtKB-UniRule"/>
</dbReference>
<feature type="domain" description="Flagellar hook-associated protein 2 N-terminal" evidence="6">
    <location>
        <begin position="11"/>
        <end position="98"/>
    </location>
</feature>
<keyword evidence="3" id="KW-0175">Coiled coil</keyword>
<sequence>MVNFDPTQVQTNIQKYVDTLLVYDKKKITELENRQSALQQKSSAVSQVISLLSSFSSSLSVNFDSLAVRSTNESVAQATASGKISGSVSINVDRLASYQVLDWTKLSGSDSSSAFHFDSSSQVSANSFWSSLVGSKFNITFELGDGSSESIEVDLTRFSQDSVLSQVLDDFAFQVNAHSSKVRLYKQKLNDGTFILQSSALGSGKNNAIKSVAFGSMIFSNEEDLSALDASFTVNGYSYTRSSNTFSDIIPNLTVTLKGIGSTMVTVSSDTSTILQGMSNFVQSFKAFSDKLRGLINVDPSNQGALASDASTLRQVLDGIRTRLMSARAVNVDGVEYGFNPSLIGISFDEYGTISLDTSKLNNYLSSNVKGQDILRNWWADVSSDIRKYIDKALGSNGTIGRLQSNYNSSIKGISDQIKQLNAQMEEKRATLVSQMGVIFNSLYQYQSMFAQMNSYFSVS</sequence>
<evidence type="ECO:0000259" key="7">
    <source>
        <dbReference type="Pfam" id="PF07195"/>
    </source>
</evidence>
<keyword evidence="8" id="KW-0282">Flagellum</keyword>
<evidence type="ECO:0000256" key="2">
    <source>
        <dbReference type="ARBA" id="ARBA00011255"/>
    </source>
</evidence>
<dbReference type="PANTHER" id="PTHR30288">
    <property type="entry name" value="FLAGELLAR CAP/ASSEMBLY PROTEIN FLID"/>
    <property type="match status" value="1"/>
</dbReference>
<dbReference type="RefSeq" id="WP_012543991.1">
    <property type="nucleotide sequence ID" value="NC_011295.1"/>
</dbReference>
<dbReference type="PANTHER" id="PTHR30288:SF0">
    <property type="entry name" value="FLAGELLAR HOOK-ASSOCIATED PROTEIN 2"/>
    <property type="match status" value="1"/>
</dbReference>
<dbReference type="AlphaFoldDB" id="B5Y7C9"/>
<comment type="function">
    <text evidence="5">Required for morphogenesis and for the elongation of the flagellar filament by facilitating polymerization of the flagellin monomers at the tip of growing filament. Forms a capping structure, which prevents flagellin subunits (transported through the central channel of the flagellum) from leaking out without polymerization at the distal end.</text>
</comment>
<dbReference type="Pfam" id="PF02465">
    <property type="entry name" value="FliD_N"/>
    <property type="match status" value="1"/>
</dbReference>
<evidence type="ECO:0000313" key="9">
    <source>
        <dbReference type="Proteomes" id="UP000001732"/>
    </source>
</evidence>
<dbReference type="GO" id="GO:0007155">
    <property type="term" value="P:cell adhesion"/>
    <property type="evidence" value="ECO:0007669"/>
    <property type="project" value="InterPro"/>
</dbReference>
<evidence type="ECO:0000256" key="5">
    <source>
        <dbReference type="RuleBase" id="RU362066"/>
    </source>
</evidence>
<comment type="similarity">
    <text evidence="1 5">Belongs to the FliD family.</text>
</comment>
<organism evidence="8 9">
    <name type="scientific">Coprothermobacter proteolyticus (strain ATCC 35245 / DSM 5265 / OCM 4 / BT)</name>
    <dbReference type="NCBI Taxonomy" id="309798"/>
    <lineage>
        <taxon>Bacteria</taxon>
        <taxon>Pseudomonadati</taxon>
        <taxon>Coprothermobacterota</taxon>
        <taxon>Coprothermobacteria</taxon>
        <taxon>Coprothermobacterales</taxon>
        <taxon>Coprothermobacteraceae</taxon>
        <taxon>Coprothermobacter</taxon>
    </lineage>
</organism>
<comment type="subcellular location">
    <subcellularLocation>
        <location evidence="5">Secreted</location>
    </subcellularLocation>
    <subcellularLocation>
        <location evidence="5">Bacterial flagellum</location>
    </subcellularLocation>
</comment>
<protein>
    <recommendedName>
        <fullName evidence="5">Flagellar hook-associated protein 2</fullName>
        <shortName evidence="5">HAP2</shortName>
    </recommendedName>
    <alternativeName>
        <fullName evidence="5">Flagellar cap protein</fullName>
    </alternativeName>
</protein>
<dbReference type="Proteomes" id="UP000001732">
    <property type="component" value="Chromosome"/>
</dbReference>
<keyword evidence="9" id="KW-1185">Reference proteome</keyword>
<gene>
    <name evidence="8" type="ordered locus">COPRO5265_0309</name>
</gene>
<dbReference type="InterPro" id="IPR010809">
    <property type="entry name" value="FliD_C"/>
</dbReference>
<evidence type="ECO:0000256" key="4">
    <source>
        <dbReference type="ARBA" id="ARBA00023143"/>
    </source>
</evidence>
<reference evidence="9" key="1">
    <citation type="submission" date="2008-08" db="EMBL/GenBank/DDBJ databases">
        <title>The complete genome sequence of Coprothermobacter proteolyticus strain ATCC 5245 / DSM 5265 / BT.</title>
        <authorList>
            <person name="Dodson R.J."/>
            <person name="Durkin A.S."/>
            <person name="Wu M."/>
            <person name="Eisen J."/>
            <person name="Sutton G."/>
        </authorList>
    </citation>
    <scope>NUCLEOTIDE SEQUENCE [LARGE SCALE GENOMIC DNA]</scope>
    <source>
        <strain evidence="9">ATCC 35245 / DSM 5265 / OCM 4 / BT</strain>
    </source>
</reference>